<evidence type="ECO:0000256" key="3">
    <source>
        <dbReference type="ARBA" id="ARBA00023125"/>
    </source>
</evidence>
<organism evidence="6 7">
    <name type="scientific">Verruconis gallopava</name>
    <dbReference type="NCBI Taxonomy" id="253628"/>
    <lineage>
        <taxon>Eukaryota</taxon>
        <taxon>Fungi</taxon>
        <taxon>Dikarya</taxon>
        <taxon>Ascomycota</taxon>
        <taxon>Pezizomycotina</taxon>
        <taxon>Dothideomycetes</taxon>
        <taxon>Pleosporomycetidae</taxon>
        <taxon>Venturiales</taxon>
        <taxon>Sympoventuriaceae</taxon>
        <taxon>Verruconis</taxon>
    </lineage>
</organism>
<accession>A0A0D1YT49</accession>
<keyword evidence="2" id="KW-0479">Metal-binding</keyword>
<sequence length="744" mass="84702">MMSSKTSEPRLHSRFKFYRFFHHSQNHTSLNMAAESVMKRKRVSQACEKCRAMKAKCDGKRPECSRCLGYGFDCFYSQPHRLRSQVSSPVPLAQKPNYNPNLQLNDGLIAFDTFIQTLRTSVPEFAVKLKGDADLMKSMEHARNVFLDFPNTFSQKGGKLCSLRPSLNSGRYLGDSSDIRFVHMLRSKLVSPDPSNVDEDGMETYDQEDPVPKLSIREVSIDLPSEDLARKYLDVYFTTIHIAYPFIPKSKFLQTYQKLGSGIADGEVGMSWLALLYIVFAIGSYYTTFPKTVTSSGSSHIEYYQRALSLSSPCAYERSLTHVSFLLAQCFYLLMTSKADECWTTLGIAVRISQSIGLHTEEGNCEITSGNLAPRDERKRRLWYSLYVLDRLIALQLGRPPAIHDEDCRVRLPSRIDDASIDWTAEKISAIATDSPSLGDYFLCVIRFSKVLGHVLRDLYGAKKSTKDKLVRTEQLDSQLLEWKRTLPRVLRFDIGHPFEKSLLFRKQRNMLAIKYHHLRALIYRPFLRLNFLIGEGLEATEALSPGQQLEVKRNERVCIAEAQETAHLLHNIPDEKSLVHDFPWWQMISCLFCASSILLVATVFALTPSTDLETEELNLLHEDAKTCIKAFEVLATNSNGARIAMKMLQRFNDFRPATENNLEQVRKQSILVAESGTDCLLFSQPEPVAVMPDEYHLGLSDTSFFNSNDSNFHTPQAWPPELWDAMTWSVQFFDTSHETSAPT</sequence>
<comment type="subcellular location">
    <subcellularLocation>
        <location evidence="1">Nucleus</location>
    </subcellularLocation>
</comment>
<dbReference type="VEuPathDB" id="FungiDB:PV09_05112"/>
<dbReference type="InParanoid" id="A0A0D1YT49"/>
<dbReference type="GO" id="GO:0003677">
    <property type="term" value="F:DNA binding"/>
    <property type="evidence" value="ECO:0007669"/>
    <property type="project" value="UniProtKB-KW"/>
</dbReference>
<feature type="domain" description="Zn(2)-C6 fungal-type" evidence="5">
    <location>
        <begin position="46"/>
        <end position="76"/>
    </location>
</feature>
<dbReference type="PROSITE" id="PS00463">
    <property type="entry name" value="ZN2_CY6_FUNGAL_1"/>
    <property type="match status" value="1"/>
</dbReference>
<dbReference type="InterPro" id="IPR001138">
    <property type="entry name" value="Zn2Cys6_DnaBD"/>
</dbReference>
<evidence type="ECO:0000313" key="6">
    <source>
        <dbReference type="EMBL" id="KIW03812.1"/>
    </source>
</evidence>
<dbReference type="OrthoDB" id="424974at2759"/>
<dbReference type="SMART" id="SM00066">
    <property type="entry name" value="GAL4"/>
    <property type="match status" value="1"/>
</dbReference>
<name>A0A0D1YT49_9PEZI</name>
<dbReference type="InterPro" id="IPR007219">
    <property type="entry name" value="XnlR_reg_dom"/>
</dbReference>
<dbReference type="GO" id="GO:0008270">
    <property type="term" value="F:zinc ion binding"/>
    <property type="evidence" value="ECO:0007669"/>
    <property type="project" value="InterPro"/>
</dbReference>
<dbReference type="SMART" id="SM00906">
    <property type="entry name" value="Fungal_trans"/>
    <property type="match status" value="1"/>
</dbReference>
<dbReference type="Gene3D" id="4.10.240.10">
    <property type="entry name" value="Zn(2)-C6 fungal-type DNA-binding domain"/>
    <property type="match status" value="1"/>
</dbReference>
<evidence type="ECO:0000256" key="2">
    <source>
        <dbReference type="ARBA" id="ARBA00022723"/>
    </source>
</evidence>
<dbReference type="GO" id="GO:0000981">
    <property type="term" value="F:DNA-binding transcription factor activity, RNA polymerase II-specific"/>
    <property type="evidence" value="ECO:0007669"/>
    <property type="project" value="InterPro"/>
</dbReference>
<keyword evidence="7" id="KW-1185">Reference proteome</keyword>
<evidence type="ECO:0000256" key="1">
    <source>
        <dbReference type="ARBA" id="ARBA00004123"/>
    </source>
</evidence>
<dbReference type="HOGENOM" id="CLU_023747_0_0_1"/>
<dbReference type="PANTHER" id="PTHR46910:SF3">
    <property type="entry name" value="HALOTOLERANCE PROTEIN 9-RELATED"/>
    <property type="match status" value="1"/>
</dbReference>
<evidence type="ECO:0000259" key="5">
    <source>
        <dbReference type="PROSITE" id="PS50048"/>
    </source>
</evidence>
<dbReference type="SUPFAM" id="SSF57701">
    <property type="entry name" value="Zn2/Cys6 DNA-binding domain"/>
    <property type="match status" value="1"/>
</dbReference>
<dbReference type="GO" id="GO:0005634">
    <property type="term" value="C:nucleus"/>
    <property type="evidence" value="ECO:0007669"/>
    <property type="project" value="UniProtKB-SubCell"/>
</dbReference>
<protein>
    <recommendedName>
        <fullName evidence="5">Zn(2)-C6 fungal-type domain-containing protein</fullName>
    </recommendedName>
</protein>
<dbReference type="Proteomes" id="UP000053259">
    <property type="component" value="Unassembled WGS sequence"/>
</dbReference>
<dbReference type="AlphaFoldDB" id="A0A0D1YT49"/>
<dbReference type="STRING" id="253628.A0A0D1YT49"/>
<keyword evidence="4" id="KW-0539">Nucleus</keyword>
<proteinExistence type="predicted"/>
<dbReference type="CDD" id="cd00067">
    <property type="entry name" value="GAL4"/>
    <property type="match status" value="1"/>
</dbReference>
<dbReference type="RefSeq" id="XP_016213681.1">
    <property type="nucleotide sequence ID" value="XM_016358580.1"/>
</dbReference>
<dbReference type="PANTHER" id="PTHR46910">
    <property type="entry name" value="TRANSCRIPTION FACTOR PDR1"/>
    <property type="match status" value="1"/>
</dbReference>
<dbReference type="GO" id="GO:0006351">
    <property type="term" value="P:DNA-templated transcription"/>
    <property type="evidence" value="ECO:0007669"/>
    <property type="project" value="InterPro"/>
</dbReference>
<evidence type="ECO:0000313" key="7">
    <source>
        <dbReference type="Proteomes" id="UP000053259"/>
    </source>
</evidence>
<keyword evidence="3" id="KW-0238">DNA-binding</keyword>
<dbReference type="CDD" id="cd12148">
    <property type="entry name" value="fungal_TF_MHR"/>
    <property type="match status" value="1"/>
</dbReference>
<dbReference type="PROSITE" id="PS50048">
    <property type="entry name" value="ZN2_CY6_FUNGAL_2"/>
    <property type="match status" value="1"/>
</dbReference>
<reference evidence="6 7" key="1">
    <citation type="submission" date="2015-01" db="EMBL/GenBank/DDBJ databases">
        <title>The Genome Sequence of Ochroconis gallopava CBS43764.</title>
        <authorList>
            <consortium name="The Broad Institute Genomics Platform"/>
            <person name="Cuomo C."/>
            <person name="de Hoog S."/>
            <person name="Gorbushina A."/>
            <person name="Stielow B."/>
            <person name="Teixiera M."/>
            <person name="Abouelleil A."/>
            <person name="Chapman S.B."/>
            <person name="Priest M."/>
            <person name="Young S.K."/>
            <person name="Wortman J."/>
            <person name="Nusbaum C."/>
            <person name="Birren B."/>
        </authorList>
    </citation>
    <scope>NUCLEOTIDE SEQUENCE [LARGE SCALE GENOMIC DNA]</scope>
    <source>
        <strain evidence="6 7">CBS 43764</strain>
    </source>
</reference>
<dbReference type="GeneID" id="27313085"/>
<gene>
    <name evidence="6" type="ORF">PV09_05112</name>
</gene>
<evidence type="ECO:0000256" key="4">
    <source>
        <dbReference type="ARBA" id="ARBA00023242"/>
    </source>
</evidence>
<dbReference type="EMBL" id="KN847543">
    <property type="protein sequence ID" value="KIW03812.1"/>
    <property type="molecule type" value="Genomic_DNA"/>
</dbReference>
<dbReference type="Pfam" id="PF00172">
    <property type="entry name" value="Zn_clus"/>
    <property type="match status" value="1"/>
</dbReference>
<dbReference type="InterPro" id="IPR050987">
    <property type="entry name" value="AtrR-like"/>
</dbReference>
<dbReference type="InterPro" id="IPR036864">
    <property type="entry name" value="Zn2-C6_fun-type_DNA-bd_sf"/>
</dbReference>
<dbReference type="Pfam" id="PF04082">
    <property type="entry name" value="Fungal_trans"/>
    <property type="match status" value="1"/>
</dbReference>